<evidence type="ECO:0000259" key="5">
    <source>
        <dbReference type="SMART" id="SM00062"/>
    </source>
</evidence>
<dbReference type="EMBL" id="FPCH01000001">
    <property type="protein sequence ID" value="SFV26145.1"/>
    <property type="molecule type" value="Genomic_DNA"/>
</dbReference>
<dbReference type="InterPro" id="IPR001638">
    <property type="entry name" value="Solute-binding_3/MltF_N"/>
</dbReference>
<keyword evidence="3 4" id="KW-0732">Signal</keyword>
<sequence>MSRLRASALRMMLAILAGALSVGTAAAEDAKIRIGYPSGMNGQVPVVLEKAGIAQKHQLTAEFTGFQYGPPMMEGLVSGQLDAVVTSFLPPLTLSAKAPGSVKFVATLGQSSHALLVPKDSSAKSLIDLKSKKIGVSVGSESHLDLILALKDAKLDAKTDVELVNLQPNELPAALEKGLVDAALIRQPQVLRLEESLGAKKIQSWPFRFTSIVRTEYLNSNPDAVKRYVEALKDAVLYIATNPDQAATWFAESQRLDAAVVKKLESENPLYAAKSRDDIKIEIDDGFKKLLAERLAAAIDNGLVKSKIDPASLTQ</sequence>
<evidence type="ECO:0000256" key="3">
    <source>
        <dbReference type="ARBA" id="ARBA00022729"/>
    </source>
</evidence>
<gene>
    <name evidence="6" type="ORF">SAMN04488557_0347</name>
</gene>
<evidence type="ECO:0000256" key="4">
    <source>
        <dbReference type="SAM" id="SignalP"/>
    </source>
</evidence>
<evidence type="ECO:0000256" key="1">
    <source>
        <dbReference type="ARBA" id="ARBA00004418"/>
    </source>
</evidence>
<comment type="subcellular location">
    <subcellularLocation>
        <location evidence="1">Periplasm</location>
    </subcellularLocation>
</comment>
<name>A0A1I7MUT7_9HYPH</name>
<evidence type="ECO:0000313" key="6">
    <source>
        <dbReference type="EMBL" id="SFV26145.1"/>
    </source>
</evidence>
<reference evidence="7" key="1">
    <citation type="submission" date="2016-10" db="EMBL/GenBank/DDBJ databases">
        <authorList>
            <person name="Varghese N."/>
            <person name="Submissions S."/>
        </authorList>
    </citation>
    <scope>NUCLEOTIDE SEQUENCE [LARGE SCALE GENOMIC DNA]</scope>
    <source>
        <strain evidence="7">DSM 1565</strain>
    </source>
</reference>
<evidence type="ECO:0000256" key="2">
    <source>
        <dbReference type="ARBA" id="ARBA00010742"/>
    </source>
</evidence>
<dbReference type="Gene3D" id="3.40.190.10">
    <property type="entry name" value="Periplasmic binding protein-like II"/>
    <property type="match status" value="2"/>
</dbReference>
<dbReference type="Pfam" id="PF09084">
    <property type="entry name" value="NMT1"/>
    <property type="match status" value="1"/>
</dbReference>
<evidence type="ECO:0000313" key="7">
    <source>
        <dbReference type="Proteomes" id="UP000199423"/>
    </source>
</evidence>
<dbReference type="SMART" id="SM00062">
    <property type="entry name" value="PBPb"/>
    <property type="match status" value="1"/>
</dbReference>
<feature type="signal peptide" evidence="4">
    <location>
        <begin position="1"/>
        <end position="27"/>
    </location>
</feature>
<keyword evidence="7" id="KW-1185">Reference proteome</keyword>
<accession>A0A1I7MUT7</accession>
<dbReference type="InterPro" id="IPR015168">
    <property type="entry name" value="SsuA/THI5"/>
</dbReference>
<dbReference type="Proteomes" id="UP000199423">
    <property type="component" value="Unassembled WGS sequence"/>
</dbReference>
<dbReference type="GO" id="GO:0042597">
    <property type="term" value="C:periplasmic space"/>
    <property type="evidence" value="ECO:0007669"/>
    <property type="project" value="UniProtKB-SubCell"/>
</dbReference>
<dbReference type="STRING" id="51670.SAMN04488557_0347"/>
<dbReference type="OrthoDB" id="6788250at2"/>
<dbReference type="RefSeq" id="WP_092863329.1">
    <property type="nucleotide sequence ID" value="NZ_FPCH01000001.1"/>
</dbReference>
<dbReference type="PANTHER" id="PTHR30024:SF47">
    <property type="entry name" value="TAURINE-BINDING PERIPLASMIC PROTEIN"/>
    <property type="match status" value="1"/>
</dbReference>
<dbReference type="CDD" id="cd01008">
    <property type="entry name" value="PBP2_NrtA_SsuA_CpmA_like"/>
    <property type="match status" value="1"/>
</dbReference>
<feature type="domain" description="Solute-binding protein family 3/N-terminal" evidence="5">
    <location>
        <begin position="31"/>
        <end position="253"/>
    </location>
</feature>
<comment type="similarity">
    <text evidence="2">Belongs to the bacterial solute-binding protein SsuA/TauA family.</text>
</comment>
<organism evidence="6 7">
    <name type="scientific">Hyphomicrobium facile</name>
    <dbReference type="NCBI Taxonomy" id="51670"/>
    <lineage>
        <taxon>Bacteria</taxon>
        <taxon>Pseudomonadati</taxon>
        <taxon>Pseudomonadota</taxon>
        <taxon>Alphaproteobacteria</taxon>
        <taxon>Hyphomicrobiales</taxon>
        <taxon>Hyphomicrobiaceae</taxon>
        <taxon>Hyphomicrobium</taxon>
    </lineage>
</organism>
<protein>
    <submittedName>
        <fullName evidence="6">Sulfonate transport system substrate-binding protein</fullName>
    </submittedName>
</protein>
<dbReference type="AlphaFoldDB" id="A0A1I7MUT7"/>
<dbReference type="PANTHER" id="PTHR30024">
    <property type="entry name" value="ALIPHATIC SULFONATES-BINDING PROTEIN-RELATED"/>
    <property type="match status" value="1"/>
</dbReference>
<proteinExistence type="inferred from homology"/>
<dbReference type="SUPFAM" id="SSF53850">
    <property type="entry name" value="Periplasmic binding protein-like II"/>
    <property type="match status" value="1"/>
</dbReference>
<feature type="chain" id="PRO_5011671350" evidence="4">
    <location>
        <begin position="28"/>
        <end position="315"/>
    </location>
</feature>